<organism evidence="1">
    <name type="scientific">marine metagenome</name>
    <dbReference type="NCBI Taxonomy" id="408172"/>
    <lineage>
        <taxon>unclassified sequences</taxon>
        <taxon>metagenomes</taxon>
        <taxon>ecological metagenomes</taxon>
    </lineage>
</organism>
<accession>A0A382YBS5</accession>
<feature type="non-terminal residue" evidence="1">
    <location>
        <position position="1"/>
    </location>
</feature>
<gene>
    <name evidence="1" type="ORF">METZ01_LOCUS433597</name>
</gene>
<reference evidence="1" key="1">
    <citation type="submission" date="2018-05" db="EMBL/GenBank/DDBJ databases">
        <authorList>
            <person name="Lanie J.A."/>
            <person name="Ng W.-L."/>
            <person name="Kazmierczak K.M."/>
            <person name="Andrzejewski T.M."/>
            <person name="Davidsen T.M."/>
            <person name="Wayne K.J."/>
            <person name="Tettelin H."/>
            <person name="Glass J.I."/>
            <person name="Rusch D."/>
            <person name="Podicherti R."/>
            <person name="Tsui H.-C.T."/>
            <person name="Winkler M.E."/>
        </authorList>
    </citation>
    <scope>NUCLEOTIDE SEQUENCE</scope>
</reference>
<name>A0A382YBS5_9ZZZZ</name>
<evidence type="ECO:0000313" key="1">
    <source>
        <dbReference type="EMBL" id="SVD80743.1"/>
    </source>
</evidence>
<dbReference type="AlphaFoldDB" id="A0A382YBS5"/>
<sequence length="26" mass="3087">HPGTQICVRHLCTRNRIEERLLSKIL</sequence>
<dbReference type="EMBL" id="UINC01174558">
    <property type="protein sequence ID" value="SVD80743.1"/>
    <property type="molecule type" value="Genomic_DNA"/>
</dbReference>
<protein>
    <submittedName>
        <fullName evidence="1">Uncharacterized protein</fullName>
    </submittedName>
</protein>
<proteinExistence type="predicted"/>
<feature type="non-terminal residue" evidence="1">
    <location>
        <position position="26"/>
    </location>
</feature>